<evidence type="ECO:0000313" key="3">
    <source>
        <dbReference type="Proteomes" id="UP001162156"/>
    </source>
</evidence>
<evidence type="ECO:0000259" key="1">
    <source>
        <dbReference type="Pfam" id="PF25040"/>
    </source>
</evidence>
<dbReference type="PANTHER" id="PTHR31640:SF1">
    <property type="entry name" value="BRIDGE-LIKE LIPID TRANSFER PROTEIN FAMILY MEMBER 1"/>
    <property type="match status" value="1"/>
</dbReference>
<dbReference type="Pfam" id="PF25040">
    <property type="entry name" value="BLTP1_C"/>
    <property type="match status" value="1"/>
</dbReference>
<keyword evidence="3" id="KW-1185">Reference proteome</keyword>
<comment type="caution">
    <text evidence="2">The sequence shown here is derived from an EMBL/GenBank/DDBJ whole genome shotgun (WGS) entry which is preliminary data.</text>
</comment>
<dbReference type="GO" id="GO:0098793">
    <property type="term" value="C:presynapse"/>
    <property type="evidence" value="ECO:0007669"/>
    <property type="project" value="GOC"/>
</dbReference>
<gene>
    <name evidence="2" type="ORF">NQ314_000359</name>
</gene>
<dbReference type="InterPro" id="IPR033616">
    <property type="entry name" value="BLTP1"/>
</dbReference>
<name>A0AAV8ZXJ7_9CUCU</name>
<evidence type="ECO:0000313" key="2">
    <source>
        <dbReference type="EMBL" id="KAJ8972133.1"/>
    </source>
</evidence>
<proteinExistence type="predicted"/>
<dbReference type="AlphaFoldDB" id="A0AAV8ZXJ7"/>
<dbReference type="Proteomes" id="UP001162156">
    <property type="component" value="Unassembled WGS sequence"/>
</dbReference>
<protein>
    <recommendedName>
        <fullName evidence="1">Bridge-like lipid transfer protein family member 1 C-terminal domain-containing protein</fullName>
    </recommendedName>
</protein>
<dbReference type="InterPro" id="IPR056742">
    <property type="entry name" value="BLTP1_C"/>
</dbReference>
<sequence>MHGGNAPTGKKTGVKKASLFAWMTLQSVPEETIISPHILEFLEQTLEPIPVKTLSDTGKNE</sequence>
<dbReference type="EMBL" id="JANEYF010000117">
    <property type="protein sequence ID" value="KAJ8972133.1"/>
    <property type="molecule type" value="Genomic_DNA"/>
</dbReference>
<dbReference type="GO" id="GO:0048488">
    <property type="term" value="P:synaptic vesicle endocytosis"/>
    <property type="evidence" value="ECO:0007669"/>
    <property type="project" value="TreeGrafter"/>
</dbReference>
<accession>A0AAV8ZXJ7</accession>
<feature type="domain" description="Bridge-like lipid transfer protein family member 1 C-terminal" evidence="1">
    <location>
        <begin position="10"/>
        <end position="53"/>
    </location>
</feature>
<dbReference type="PANTHER" id="PTHR31640">
    <property type="entry name" value="TRANSMEMBRANE PROTEIN KIAA1109"/>
    <property type="match status" value="1"/>
</dbReference>
<reference evidence="2" key="1">
    <citation type="journal article" date="2023" name="Insect Mol. Biol.">
        <title>Genome sequencing provides insights into the evolution of gene families encoding plant cell wall-degrading enzymes in longhorned beetles.</title>
        <authorList>
            <person name="Shin N.R."/>
            <person name="Okamura Y."/>
            <person name="Kirsch R."/>
            <person name="Pauchet Y."/>
        </authorList>
    </citation>
    <scope>NUCLEOTIDE SEQUENCE</scope>
    <source>
        <strain evidence="2">RBIC_L_NR</strain>
    </source>
</reference>
<organism evidence="2 3">
    <name type="scientific">Rhamnusium bicolor</name>
    <dbReference type="NCBI Taxonomy" id="1586634"/>
    <lineage>
        <taxon>Eukaryota</taxon>
        <taxon>Metazoa</taxon>
        <taxon>Ecdysozoa</taxon>
        <taxon>Arthropoda</taxon>
        <taxon>Hexapoda</taxon>
        <taxon>Insecta</taxon>
        <taxon>Pterygota</taxon>
        <taxon>Neoptera</taxon>
        <taxon>Endopterygota</taxon>
        <taxon>Coleoptera</taxon>
        <taxon>Polyphaga</taxon>
        <taxon>Cucujiformia</taxon>
        <taxon>Chrysomeloidea</taxon>
        <taxon>Cerambycidae</taxon>
        <taxon>Lepturinae</taxon>
        <taxon>Rhagiini</taxon>
        <taxon>Rhamnusium</taxon>
    </lineage>
</organism>